<evidence type="ECO:0000256" key="5">
    <source>
        <dbReference type="SAM" id="SignalP"/>
    </source>
</evidence>
<proteinExistence type="inferred from homology"/>
<dbReference type="PANTHER" id="PTHR11610">
    <property type="entry name" value="LIPASE"/>
    <property type="match status" value="1"/>
</dbReference>
<keyword evidence="8" id="KW-1185">Reference proteome</keyword>
<comment type="caution">
    <text evidence="7">The sequence shown here is derived from an EMBL/GenBank/DDBJ whole genome shotgun (WGS) entry which is preliminary data.</text>
</comment>
<comment type="similarity">
    <text evidence="2 4">Belongs to the AB hydrolase superfamily. Lipase family.</text>
</comment>
<comment type="subcellular location">
    <subcellularLocation>
        <location evidence="1">Secreted</location>
    </subcellularLocation>
</comment>
<feature type="domain" description="Lipase" evidence="6">
    <location>
        <begin position="40"/>
        <end position="299"/>
    </location>
</feature>
<dbReference type="InterPro" id="IPR013818">
    <property type="entry name" value="Lipase"/>
</dbReference>
<dbReference type="InterPro" id="IPR029058">
    <property type="entry name" value="AB_hydrolase_fold"/>
</dbReference>
<protein>
    <recommendedName>
        <fullName evidence="6">Lipase domain-containing protein</fullName>
    </recommendedName>
</protein>
<keyword evidence="5" id="KW-0732">Signal</keyword>
<dbReference type="Gene3D" id="3.40.50.1820">
    <property type="entry name" value="alpha/beta hydrolase"/>
    <property type="match status" value="1"/>
</dbReference>
<reference evidence="7" key="1">
    <citation type="submission" date="2021-02" db="EMBL/GenBank/DDBJ databases">
        <authorList>
            <person name="Steward A R."/>
        </authorList>
    </citation>
    <scope>NUCLEOTIDE SEQUENCE</scope>
</reference>
<evidence type="ECO:0000256" key="4">
    <source>
        <dbReference type="RuleBase" id="RU004262"/>
    </source>
</evidence>
<dbReference type="GO" id="GO:0016298">
    <property type="term" value="F:lipase activity"/>
    <property type="evidence" value="ECO:0007669"/>
    <property type="project" value="InterPro"/>
</dbReference>
<feature type="chain" id="PRO_5032313445" description="Lipase domain-containing protein" evidence="5">
    <location>
        <begin position="18"/>
        <end position="308"/>
    </location>
</feature>
<evidence type="ECO:0000313" key="8">
    <source>
        <dbReference type="Proteomes" id="UP000663880"/>
    </source>
</evidence>
<sequence length="308" mass="34075">MKFIVFGIFLMLYQIEAASLWCYGSEDYHTIIPLTSPLGLLDSPFNVNLRTVIFTFGFNGKVNGKETLAVVDAYKEYKKDNPINFILLEWEKEAASDILGPLIQYPTTGIHNAKKIGRLLGDALMELSEHGLDLDKVHLIGHSLGAHLVGHAGKRTQQKGTQLLRITGLDPAGPLFTDPINLVRGLEKTDAFFVDVLHTNPQRLGTLDSIGDVDIWANCDLEYQPGCSESKDTCNHLLSPIYFAESVNYPTSLPTVSAESCLDWSKGDFNKSDILYLGITYNSQAKGDFFLRTNSKSPYGKGIDGIRP</sequence>
<dbReference type="SUPFAM" id="SSF53474">
    <property type="entry name" value="alpha/beta-Hydrolases"/>
    <property type="match status" value="1"/>
</dbReference>
<dbReference type="Pfam" id="PF00151">
    <property type="entry name" value="Lipase"/>
    <property type="match status" value="1"/>
</dbReference>
<name>A0A821RPN5_9NEOP</name>
<accession>A0A821RPN5</accession>
<gene>
    <name evidence="7" type="ORF">PMACD_LOCUS6731</name>
</gene>
<evidence type="ECO:0000256" key="2">
    <source>
        <dbReference type="ARBA" id="ARBA00010701"/>
    </source>
</evidence>
<dbReference type="EMBL" id="CAJOBZ010000015">
    <property type="protein sequence ID" value="CAF4847156.1"/>
    <property type="molecule type" value="Genomic_DNA"/>
</dbReference>
<evidence type="ECO:0000313" key="7">
    <source>
        <dbReference type="EMBL" id="CAF4847156.1"/>
    </source>
</evidence>
<dbReference type="GO" id="GO:0016042">
    <property type="term" value="P:lipid catabolic process"/>
    <property type="evidence" value="ECO:0007669"/>
    <property type="project" value="TreeGrafter"/>
</dbReference>
<dbReference type="Proteomes" id="UP000663880">
    <property type="component" value="Unassembled WGS sequence"/>
</dbReference>
<dbReference type="PANTHER" id="PTHR11610:SF173">
    <property type="entry name" value="LIPASE DOMAIN-CONTAINING PROTEIN-RELATED"/>
    <property type="match status" value="1"/>
</dbReference>
<dbReference type="GO" id="GO:0017171">
    <property type="term" value="F:serine hydrolase activity"/>
    <property type="evidence" value="ECO:0007669"/>
    <property type="project" value="TreeGrafter"/>
</dbReference>
<feature type="signal peptide" evidence="5">
    <location>
        <begin position="1"/>
        <end position="17"/>
    </location>
</feature>
<dbReference type="InterPro" id="IPR000734">
    <property type="entry name" value="TAG_lipase"/>
</dbReference>
<dbReference type="GO" id="GO:0005615">
    <property type="term" value="C:extracellular space"/>
    <property type="evidence" value="ECO:0007669"/>
    <property type="project" value="TreeGrafter"/>
</dbReference>
<evidence type="ECO:0000256" key="3">
    <source>
        <dbReference type="ARBA" id="ARBA00022525"/>
    </source>
</evidence>
<evidence type="ECO:0000256" key="1">
    <source>
        <dbReference type="ARBA" id="ARBA00004613"/>
    </source>
</evidence>
<organism evidence="7 8">
    <name type="scientific">Pieris macdunnoughi</name>
    <dbReference type="NCBI Taxonomy" id="345717"/>
    <lineage>
        <taxon>Eukaryota</taxon>
        <taxon>Metazoa</taxon>
        <taxon>Ecdysozoa</taxon>
        <taxon>Arthropoda</taxon>
        <taxon>Hexapoda</taxon>
        <taxon>Insecta</taxon>
        <taxon>Pterygota</taxon>
        <taxon>Neoptera</taxon>
        <taxon>Endopterygota</taxon>
        <taxon>Lepidoptera</taxon>
        <taxon>Glossata</taxon>
        <taxon>Ditrysia</taxon>
        <taxon>Papilionoidea</taxon>
        <taxon>Pieridae</taxon>
        <taxon>Pierinae</taxon>
        <taxon>Pieris</taxon>
    </lineage>
</organism>
<dbReference type="AlphaFoldDB" id="A0A821RPN5"/>
<evidence type="ECO:0000259" key="6">
    <source>
        <dbReference type="Pfam" id="PF00151"/>
    </source>
</evidence>
<keyword evidence="3" id="KW-0964">Secreted</keyword>
<dbReference type="OrthoDB" id="7407350at2759"/>